<evidence type="ECO:0000259" key="10">
    <source>
        <dbReference type="SMART" id="SM00965"/>
    </source>
</evidence>
<evidence type="ECO:0000256" key="3">
    <source>
        <dbReference type="ARBA" id="ARBA00022729"/>
    </source>
</evidence>
<dbReference type="NCBIfam" id="TIGR02515">
    <property type="entry name" value="IV_pilus_PilQ"/>
    <property type="match status" value="1"/>
</dbReference>
<keyword evidence="2 8" id="KW-0813">Transport</keyword>
<keyword evidence="5" id="KW-0472">Membrane</keyword>
<comment type="similarity">
    <text evidence="7">Belongs to the bacterial secretin family.</text>
</comment>
<dbReference type="InterPro" id="IPR013355">
    <property type="entry name" value="Pilus_4_PilQ"/>
</dbReference>
<comment type="subcellular location">
    <subcellularLocation>
        <location evidence="8">Cell outer membrane</location>
    </subcellularLocation>
    <subcellularLocation>
        <location evidence="1">Membrane</location>
    </subcellularLocation>
</comment>
<dbReference type="InterPro" id="IPR004846">
    <property type="entry name" value="T2SS/T3SS_dom"/>
</dbReference>
<feature type="domain" description="Secretin/TonB short N-terminal" evidence="10">
    <location>
        <begin position="473"/>
        <end position="521"/>
    </location>
</feature>
<dbReference type="PANTHER" id="PTHR30604">
    <property type="entry name" value="PROTEIN TRANSPORT PROTEIN HOFQ"/>
    <property type="match status" value="1"/>
</dbReference>
<keyword evidence="3" id="KW-0732">Signal</keyword>
<dbReference type="Gene3D" id="2.60.40.3500">
    <property type="match status" value="3"/>
</dbReference>
<organism evidence="11 12">
    <name type="scientific">Candidatus Zymogenus saltonus</name>
    <dbReference type="NCBI Taxonomy" id="2844893"/>
    <lineage>
        <taxon>Bacteria</taxon>
        <taxon>Deltaproteobacteria</taxon>
        <taxon>Candidatus Zymogenia</taxon>
        <taxon>Candidatus Zymogeniales</taxon>
        <taxon>Candidatus Zymogenaceae</taxon>
        <taxon>Candidatus Zymogenus</taxon>
    </lineage>
</organism>
<dbReference type="InterPro" id="IPR038591">
    <property type="entry name" value="NolW-like_sf"/>
</dbReference>
<dbReference type="AlphaFoldDB" id="A0A9D8KH24"/>
<dbReference type="GO" id="GO:0009306">
    <property type="term" value="P:protein secretion"/>
    <property type="evidence" value="ECO:0007669"/>
    <property type="project" value="InterPro"/>
</dbReference>
<comment type="caution">
    <text evidence="11">The sequence shown here is derived from an EMBL/GenBank/DDBJ whole genome shotgun (WGS) entry which is preliminary data.</text>
</comment>
<dbReference type="InterPro" id="IPR051808">
    <property type="entry name" value="Type_IV_pilus_biogenesis"/>
</dbReference>
<dbReference type="InterPro" id="IPR011662">
    <property type="entry name" value="Secretin/TonB_short_N"/>
</dbReference>
<dbReference type="SMART" id="SM00965">
    <property type="entry name" value="STN"/>
    <property type="match status" value="1"/>
</dbReference>
<reference evidence="11" key="2">
    <citation type="submission" date="2021-01" db="EMBL/GenBank/DDBJ databases">
        <authorList>
            <person name="Hahn C.R."/>
            <person name="Youssef N.H."/>
            <person name="Elshahed M."/>
        </authorList>
    </citation>
    <scope>NUCLEOTIDE SEQUENCE</scope>
    <source>
        <strain evidence="11">Zod_Metabat.24</strain>
    </source>
</reference>
<dbReference type="Proteomes" id="UP000809273">
    <property type="component" value="Unassembled WGS sequence"/>
</dbReference>
<evidence type="ECO:0000256" key="8">
    <source>
        <dbReference type="RuleBase" id="RU004004"/>
    </source>
</evidence>
<gene>
    <name evidence="11" type="primary">pilQ</name>
    <name evidence="11" type="ORF">JW984_12100</name>
</gene>
<dbReference type="Pfam" id="PF11741">
    <property type="entry name" value="AMIN"/>
    <property type="match status" value="3"/>
</dbReference>
<evidence type="ECO:0000256" key="5">
    <source>
        <dbReference type="ARBA" id="ARBA00023136"/>
    </source>
</evidence>
<proteinExistence type="inferred from homology"/>
<evidence type="ECO:0000256" key="6">
    <source>
        <dbReference type="ARBA" id="ARBA00023237"/>
    </source>
</evidence>
<dbReference type="InterPro" id="IPR001775">
    <property type="entry name" value="GspD/PilQ"/>
</dbReference>
<dbReference type="Gene3D" id="3.30.1370.120">
    <property type="match status" value="1"/>
</dbReference>
<feature type="region of interest" description="Disordered" evidence="9">
    <location>
        <begin position="406"/>
        <end position="442"/>
    </location>
</feature>
<evidence type="ECO:0000313" key="11">
    <source>
        <dbReference type="EMBL" id="MBN1573930.1"/>
    </source>
</evidence>
<dbReference type="InterPro" id="IPR005644">
    <property type="entry name" value="NolW-like"/>
</dbReference>
<dbReference type="GO" id="GO:0009279">
    <property type="term" value="C:cell outer membrane"/>
    <property type="evidence" value="ECO:0007669"/>
    <property type="project" value="UniProtKB-SubCell"/>
</dbReference>
<dbReference type="PRINTS" id="PR00811">
    <property type="entry name" value="BCTERIALGSPD"/>
</dbReference>
<evidence type="ECO:0000256" key="9">
    <source>
        <dbReference type="SAM" id="MobiDB-lite"/>
    </source>
</evidence>
<dbReference type="EMBL" id="JAFGIX010000060">
    <property type="protein sequence ID" value="MBN1573930.1"/>
    <property type="molecule type" value="Genomic_DNA"/>
</dbReference>
<reference evidence="11" key="1">
    <citation type="journal article" date="2021" name="Environ. Microbiol.">
        <title>Genomic characterization of three novel Desulfobacterota classes expand the metabolic and phylogenetic diversity of the phylum.</title>
        <authorList>
            <person name="Murphy C.L."/>
            <person name="Biggerstaff J."/>
            <person name="Eichhorn A."/>
            <person name="Ewing E."/>
            <person name="Shahan R."/>
            <person name="Soriano D."/>
            <person name="Stewart S."/>
            <person name="VanMol K."/>
            <person name="Walker R."/>
            <person name="Walters P."/>
            <person name="Elshahed M.S."/>
            <person name="Youssef N.H."/>
        </authorList>
    </citation>
    <scope>NUCLEOTIDE SEQUENCE</scope>
    <source>
        <strain evidence="11">Zod_Metabat.24</strain>
    </source>
</reference>
<evidence type="ECO:0000256" key="1">
    <source>
        <dbReference type="ARBA" id="ARBA00004370"/>
    </source>
</evidence>
<dbReference type="PANTHER" id="PTHR30604:SF1">
    <property type="entry name" value="DNA UTILIZATION PROTEIN HOFQ"/>
    <property type="match status" value="1"/>
</dbReference>
<dbReference type="Pfam" id="PF00263">
    <property type="entry name" value="Secretin"/>
    <property type="match status" value="1"/>
</dbReference>
<name>A0A9D8KH24_9DELT</name>
<evidence type="ECO:0000256" key="2">
    <source>
        <dbReference type="ARBA" id="ARBA00022448"/>
    </source>
</evidence>
<dbReference type="Gene3D" id="3.30.1370.130">
    <property type="match status" value="1"/>
</dbReference>
<keyword evidence="4" id="KW-0653">Protein transport</keyword>
<evidence type="ECO:0000313" key="12">
    <source>
        <dbReference type="Proteomes" id="UP000809273"/>
    </source>
</evidence>
<accession>A0A9D8KH24</accession>
<dbReference type="InterPro" id="IPR021731">
    <property type="entry name" value="AMIN_dom"/>
</dbReference>
<protein>
    <submittedName>
        <fullName evidence="11">Type IV pilus secretin PilQ</fullName>
    </submittedName>
</protein>
<evidence type="ECO:0000256" key="4">
    <source>
        <dbReference type="ARBA" id="ARBA00022927"/>
    </source>
</evidence>
<evidence type="ECO:0000256" key="7">
    <source>
        <dbReference type="RuleBase" id="RU004003"/>
    </source>
</evidence>
<dbReference type="Pfam" id="PF07660">
    <property type="entry name" value="STN"/>
    <property type="match status" value="1"/>
</dbReference>
<sequence length="885" mass="96537">MKGKSVQLESVTEMKDKVIISLKSEGKLDYTPYRLESPLRLVVDMPNALFEESEKKVSVENGTISTINQKNMTTDGKNVARLEIYLVGDTNYLIPEQVGNTLKIEIQRLDGAGTSALEDGAVPKTGEVAPKTEEKKWTNSATKIINVEKSDDVSGTKITIFADGYVKDFESFVLEDPYRLVVDISGVKSSYPNKSIEVGSKDVKNIRIGIHPDKVRFVFESGISSGLNKYNVYSKENKLMVVFGKAIDTAFESDTAETTTPASKTPSAPLSGGAVKLNEIKYEDKADVSRVIISASGTADYTAKMISDSSVVVDIPNAVIDQSLNKSLDVSKSDGPIKSIKTYRTETGGVSSARVIVELSKRVAYNYFSEGTNIIVDFSKREGVSLAPDTTKIEDEGVKPKDITLAQPATLPGETPSTTESEVAAPEVTGPGGDTFGETGDGETKYTGKKISLVFTNADIRNIFQLIAEVSNLNMLVDSDVRGRITLRLVKVPWDQALDIILSTTGLGMTRVGNVIRIARRTTLARERTTELASRRAQEELEDLVTRKVDLSYAPLTAVQAVIRPMLSARGSITTFTQTQSLLITDIAARLDDILKVIKKLDVATPEIRLEVRIVEASDTFTQELGVNWVIAHFDDDANNGYSGSKTTGGTLANTFLNNTNIFDSGFGAIFPSVPSSALGVGGASVVIGLLEDTLRLDIQLRALESMGEVEIIESPKIRVLNNVAAELSITRRIPIRNVTTETSEEGNVSTESEITYQNIVTDLKITPTISADKRVRLDVELTHTTLGDAVSITLDGVLNTYYITDTKEIDTEVLVNNRDTVVIGGLYRKRKSNVDLGLPLLKDIPVLGWLFKTRTTEDTRRELLIFVTPTIVRESEGVVSEINE</sequence>
<dbReference type="Pfam" id="PF03958">
    <property type="entry name" value="Secretin_N"/>
    <property type="match status" value="1"/>
</dbReference>
<keyword evidence="6" id="KW-0998">Cell outer membrane</keyword>